<dbReference type="InterPro" id="IPR000626">
    <property type="entry name" value="Ubiquitin-like_dom"/>
</dbReference>
<evidence type="ECO:0000256" key="1">
    <source>
        <dbReference type="ARBA" id="ARBA00022499"/>
    </source>
</evidence>
<dbReference type="SUPFAM" id="SSF54236">
    <property type="entry name" value="Ubiquitin-like"/>
    <property type="match status" value="3"/>
</dbReference>
<evidence type="ECO:0000313" key="3">
    <source>
        <dbReference type="EMBL" id="DAD29886.1"/>
    </source>
</evidence>
<dbReference type="AlphaFoldDB" id="A0A822YFX0"/>
<protein>
    <recommendedName>
        <fullName evidence="2">Ubiquitin-like domain-containing protein</fullName>
    </recommendedName>
</protein>
<comment type="caution">
    <text evidence="3">The sequence shown here is derived from an EMBL/GenBank/DDBJ whole genome shotgun (WGS) entry which is preliminary data.</text>
</comment>
<dbReference type="Proteomes" id="UP000607653">
    <property type="component" value="Unassembled WGS sequence"/>
</dbReference>
<feature type="domain" description="Ubiquitin-like" evidence="2">
    <location>
        <begin position="156"/>
        <end position="228"/>
    </location>
</feature>
<evidence type="ECO:0000259" key="2">
    <source>
        <dbReference type="PROSITE" id="PS50053"/>
    </source>
</evidence>
<dbReference type="Pfam" id="PF00240">
    <property type="entry name" value="ubiquitin"/>
    <property type="match status" value="2"/>
</dbReference>
<dbReference type="PROSITE" id="PS50053">
    <property type="entry name" value="UBIQUITIN_2"/>
    <property type="match status" value="2"/>
</dbReference>
<dbReference type="GO" id="GO:0003729">
    <property type="term" value="F:mRNA binding"/>
    <property type="evidence" value="ECO:0007669"/>
    <property type="project" value="UniProtKB-ARBA"/>
</dbReference>
<name>A0A822YFX0_NELNU</name>
<reference evidence="3 4" key="1">
    <citation type="journal article" date="2020" name="Mol. Biol. Evol.">
        <title>Distinct Expression and Methylation Patterns for Genes with Different Fates following a Single Whole-Genome Duplication in Flowering Plants.</title>
        <authorList>
            <person name="Shi T."/>
            <person name="Rahmani R.S."/>
            <person name="Gugger P.F."/>
            <person name="Wang M."/>
            <person name="Li H."/>
            <person name="Zhang Y."/>
            <person name="Li Z."/>
            <person name="Wang Q."/>
            <person name="Van de Peer Y."/>
            <person name="Marchal K."/>
            <person name="Chen J."/>
        </authorList>
    </citation>
    <scope>NUCLEOTIDE SEQUENCE [LARGE SCALE GENOMIC DNA]</scope>
    <source>
        <tissue evidence="3">Leaf</tissue>
    </source>
</reference>
<dbReference type="SMART" id="SM00213">
    <property type="entry name" value="UBQ"/>
    <property type="match status" value="2"/>
</dbReference>
<dbReference type="PANTHER" id="PTHR10666">
    <property type="entry name" value="UBIQUITIN"/>
    <property type="match status" value="1"/>
</dbReference>
<keyword evidence="1" id="KW-1017">Isopeptide bond</keyword>
<organism evidence="3 4">
    <name type="scientific">Nelumbo nucifera</name>
    <name type="common">Sacred lotus</name>
    <dbReference type="NCBI Taxonomy" id="4432"/>
    <lineage>
        <taxon>Eukaryota</taxon>
        <taxon>Viridiplantae</taxon>
        <taxon>Streptophyta</taxon>
        <taxon>Embryophyta</taxon>
        <taxon>Tracheophyta</taxon>
        <taxon>Spermatophyta</taxon>
        <taxon>Magnoliopsida</taxon>
        <taxon>Proteales</taxon>
        <taxon>Nelumbonaceae</taxon>
        <taxon>Nelumbo</taxon>
    </lineage>
</organism>
<accession>A0A822YFX0</accession>
<proteinExistence type="predicted"/>
<dbReference type="CDD" id="cd17039">
    <property type="entry name" value="Ubl_ubiquitin_like"/>
    <property type="match status" value="2"/>
</dbReference>
<dbReference type="InterPro" id="IPR050158">
    <property type="entry name" value="Ubiquitin_ubiquitin-like"/>
</dbReference>
<evidence type="ECO:0000313" key="4">
    <source>
        <dbReference type="Proteomes" id="UP000607653"/>
    </source>
</evidence>
<keyword evidence="4" id="KW-1185">Reference proteome</keyword>
<feature type="domain" description="Ubiquitin-like" evidence="2">
    <location>
        <begin position="78"/>
        <end position="152"/>
    </location>
</feature>
<dbReference type="Gene3D" id="3.10.20.90">
    <property type="entry name" value="Phosphatidylinositol 3-kinase Catalytic Subunit, Chain A, domain 1"/>
    <property type="match status" value="2"/>
</dbReference>
<sequence>MVVINVVYNHNIYRINQRCETIRDVKYFLQHLVPCHDQLLVYKAELLTEEMEVLSYLDIDEDSEVEMFLYRKLRDEIIKFTVETEDGVLYIDIPTDNEVLKLKNTIDKRVGIAPRRQRLTTLGARMRDHCKLEDYAISTRQTVHLREKPPNPEWFVDIVLVVPSTGQSMIIRVDQYDTVYTLKGLIRRADFAEKPDFHLEYKGKCLVGKESIISYGIENEDTVNLIYE</sequence>
<gene>
    <name evidence="3" type="ORF">HUJ06_031354</name>
</gene>
<dbReference type="InterPro" id="IPR029071">
    <property type="entry name" value="Ubiquitin-like_domsf"/>
</dbReference>
<dbReference type="EMBL" id="DUZY01000002">
    <property type="protein sequence ID" value="DAD29886.1"/>
    <property type="molecule type" value="Genomic_DNA"/>
</dbReference>